<protein>
    <recommendedName>
        <fullName evidence="2">3-methyl-2-oxobutanoate dehydrogenase (2-methylpropanoyl-transferring)</fullName>
        <ecNumber evidence="2">1.2.4.4</ecNumber>
    </recommendedName>
</protein>
<dbReference type="GO" id="GO:0007584">
    <property type="term" value="P:response to nutrient"/>
    <property type="evidence" value="ECO:0007669"/>
    <property type="project" value="TreeGrafter"/>
</dbReference>
<dbReference type="PANTHER" id="PTHR42980">
    <property type="entry name" value="2-OXOISOVALERATE DEHYDROGENASE SUBUNIT BETA-RELATED"/>
    <property type="match status" value="1"/>
</dbReference>
<dbReference type="AlphaFoldDB" id="A0A286UWI1"/>
<dbReference type="EMBL" id="NBII01000001">
    <property type="protein sequence ID" value="PAV23963.1"/>
    <property type="molecule type" value="Genomic_DNA"/>
</dbReference>
<reference evidence="7 8" key="1">
    <citation type="journal article" date="2017" name="Mol. Ecol.">
        <title>Comparative and population genomic landscape of Phellinus noxius: A hypervariable fungus causing root rot in trees.</title>
        <authorList>
            <person name="Chung C.L."/>
            <person name="Lee T.J."/>
            <person name="Akiba M."/>
            <person name="Lee H.H."/>
            <person name="Kuo T.H."/>
            <person name="Liu D."/>
            <person name="Ke H.M."/>
            <person name="Yokoi T."/>
            <person name="Roa M.B."/>
            <person name="Lu M.J."/>
            <person name="Chang Y.Y."/>
            <person name="Ann P.J."/>
            <person name="Tsai J.N."/>
            <person name="Chen C.Y."/>
            <person name="Tzean S.S."/>
            <person name="Ota Y."/>
            <person name="Hattori T."/>
            <person name="Sahashi N."/>
            <person name="Liou R.F."/>
            <person name="Kikuchi T."/>
            <person name="Tsai I.J."/>
        </authorList>
    </citation>
    <scope>NUCLEOTIDE SEQUENCE [LARGE SCALE GENOMIC DNA]</scope>
    <source>
        <strain evidence="7 8">FFPRI411160</strain>
    </source>
</reference>
<evidence type="ECO:0000313" key="7">
    <source>
        <dbReference type="EMBL" id="PAV23963.1"/>
    </source>
</evidence>
<dbReference type="SUPFAM" id="SSF52518">
    <property type="entry name" value="Thiamin diphosphate-binding fold (THDP-binding)"/>
    <property type="match status" value="1"/>
</dbReference>
<gene>
    <name evidence="7" type="ORF">PNOK_0103100</name>
</gene>
<feature type="compositionally biased region" description="Acidic residues" evidence="5">
    <location>
        <begin position="67"/>
        <end position="78"/>
    </location>
</feature>
<evidence type="ECO:0000256" key="5">
    <source>
        <dbReference type="SAM" id="MobiDB-lite"/>
    </source>
</evidence>
<dbReference type="FunFam" id="3.40.50.920:FF:000001">
    <property type="entry name" value="Pyruvate dehydrogenase E1 beta subunit"/>
    <property type="match status" value="1"/>
</dbReference>
<feature type="region of interest" description="Disordered" evidence="5">
    <location>
        <begin position="113"/>
        <end position="139"/>
    </location>
</feature>
<dbReference type="EC" id="1.2.4.4" evidence="2"/>
<evidence type="ECO:0000256" key="1">
    <source>
        <dbReference type="ARBA" id="ARBA00001964"/>
    </source>
</evidence>
<evidence type="ECO:0000259" key="6">
    <source>
        <dbReference type="SMART" id="SM00861"/>
    </source>
</evidence>
<dbReference type="GO" id="GO:0009083">
    <property type="term" value="P:branched-chain amino acid catabolic process"/>
    <property type="evidence" value="ECO:0007669"/>
    <property type="project" value="TreeGrafter"/>
</dbReference>
<keyword evidence="8" id="KW-1185">Reference proteome</keyword>
<dbReference type="InterPro" id="IPR029061">
    <property type="entry name" value="THDP-binding"/>
</dbReference>
<proteinExistence type="predicted"/>
<dbReference type="Proteomes" id="UP000217199">
    <property type="component" value="Unassembled WGS sequence"/>
</dbReference>
<organism evidence="7 8">
    <name type="scientific">Pyrrhoderma noxium</name>
    <dbReference type="NCBI Taxonomy" id="2282107"/>
    <lineage>
        <taxon>Eukaryota</taxon>
        <taxon>Fungi</taxon>
        <taxon>Dikarya</taxon>
        <taxon>Basidiomycota</taxon>
        <taxon>Agaricomycotina</taxon>
        <taxon>Agaricomycetes</taxon>
        <taxon>Hymenochaetales</taxon>
        <taxon>Hymenochaetaceae</taxon>
        <taxon>Pyrrhoderma</taxon>
    </lineage>
</organism>
<name>A0A286UWI1_9AGAM</name>
<dbReference type="STRING" id="2282107.A0A286UWI1"/>
<comment type="catalytic activity">
    <reaction evidence="4">
        <text>N(6)-[(R)-lipoyl]-L-lysyl-[protein] + 3-methyl-2-oxobutanoate + H(+) = N(6)-[(R)-S(8)-2-methylpropanoyldihydrolipoyl]-L-lysyl-[protein] + CO2</text>
        <dbReference type="Rhea" id="RHEA:13457"/>
        <dbReference type="Rhea" id="RHEA-COMP:10474"/>
        <dbReference type="Rhea" id="RHEA-COMP:10497"/>
        <dbReference type="ChEBI" id="CHEBI:11851"/>
        <dbReference type="ChEBI" id="CHEBI:15378"/>
        <dbReference type="ChEBI" id="CHEBI:16526"/>
        <dbReference type="ChEBI" id="CHEBI:83099"/>
        <dbReference type="ChEBI" id="CHEBI:83142"/>
        <dbReference type="EC" id="1.2.4.4"/>
    </reaction>
    <physiologicalReaction direction="left-to-right" evidence="4">
        <dbReference type="Rhea" id="RHEA:13458"/>
    </physiologicalReaction>
</comment>
<dbReference type="Pfam" id="PF02779">
    <property type="entry name" value="Transket_pyr"/>
    <property type="match status" value="1"/>
</dbReference>
<evidence type="ECO:0000313" key="8">
    <source>
        <dbReference type="Proteomes" id="UP000217199"/>
    </source>
</evidence>
<evidence type="ECO:0000256" key="2">
    <source>
        <dbReference type="ARBA" id="ARBA00012277"/>
    </source>
</evidence>
<keyword evidence="3" id="KW-0560">Oxidoreductase</keyword>
<comment type="cofactor">
    <cofactor evidence="1">
        <name>thiamine diphosphate</name>
        <dbReference type="ChEBI" id="CHEBI:58937"/>
    </cofactor>
</comment>
<evidence type="ECO:0000256" key="3">
    <source>
        <dbReference type="ARBA" id="ARBA00023002"/>
    </source>
</evidence>
<accession>A0A286UWI1</accession>
<sequence>MGNLGVELYGHLRKLIPLPRVGSGRSMQRMTEVKSSAGGKADHRFALFWSPFLSVPEASWRPGCSNVEDENDDNDDDLQGTTVDSGHYPHANSTQLIQRLPQIQALARASTRMGLPLNPSGREKALRTPGLRWADEDDAGPEREIISGRDARKMNLYQAVRDAMSHALMKDETAVVFGEDVAFGGVFRCSMGLAEEFGRERVFNTPLTEQGIAGFGIGLAAMGHTAIAEIQFADYIFPAFDQIVNEAAKYRYRSGGQFNVGGLTIRTPTMSVGHGGLYHSQSPEGYFLGASGLKIVIPRSPIQAKGLLLSSIRDPNPVLFMEPKILYRSAVEQVPVDDYELPLGSAEVLSRGSDLTLLSWGTPLYHCETALSLLSSPPPPLSDLVPPLLRTANIEVIDLRTILPWDVHTITESVKKTGRLVIVHEASITGGVGAEIAAEIQKRCFLKLKAPVKRVAAWDLPAALQYEKFLIPDTIRILDGIMETLTY</sequence>
<keyword evidence="7" id="KW-0670">Pyruvate</keyword>
<dbReference type="Gene3D" id="3.40.50.970">
    <property type="match status" value="1"/>
</dbReference>
<comment type="caution">
    <text evidence="7">The sequence shown here is derived from an EMBL/GenBank/DDBJ whole genome shotgun (WGS) entry which is preliminary data.</text>
</comment>
<dbReference type="InParanoid" id="A0A286UWI1"/>
<dbReference type="FunFam" id="3.40.50.970:FF:000001">
    <property type="entry name" value="Pyruvate dehydrogenase E1 beta subunit"/>
    <property type="match status" value="1"/>
</dbReference>
<dbReference type="InterPro" id="IPR005475">
    <property type="entry name" value="Transketolase-like_Pyr-bd"/>
</dbReference>
<feature type="domain" description="Transketolase-like pyrimidine-binding" evidence="6">
    <location>
        <begin position="154"/>
        <end position="329"/>
    </location>
</feature>
<dbReference type="GO" id="GO:0006091">
    <property type="term" value="P:generation of precursor metabolites and energy"/>
    <property type="evidence" value="ECO:0007669"/>
    <property type="project" value="UniProtKB-ARBA"/>
</dbReference>
<dbReference type="CDD" id="cd07036">
    <property type="entry name" value="TPP_PYR_E1-PDHc-beta_like"/>
    <property type="match status" value="1"/>
</dbReference>
<dbReference type="InterPro" id="IPR009014">
    <property type="entry name" value="Transketo_C/PFOR_II"/>
</dbReference>
<dbReference type="Gene3D" id="3.40.50.920">
    <property type="match status" value="1"/>
</dbReference>
<dbReference type="PANTHER" id="PTHR42980:SF1">
    <property type="entry name" value="2-OXOISOVALERATE DEHYDROGENASE SUBUNIT BETA, MITOCHONDRIAL"/>
    <property type="match status" value="1"/>
</dbReference>
<dbReference type="SMART" id="SM00861">
    <property type="entry name" value="Transket_pyr"/>
    <property type="match status" value="1"/>
</dbReference>
<dbReference type="SUPFAM" id="SSF52922">
    <property type="entry name" value="TK C-terminal domain-like"/>
    <property type="match status" value="1"/>
</dbReference>
<evidence type="ECO:0000256" key="4">
    <source>
        <dbReference type="ARBA" id="ARBA00051764"/>
    </source>
</evidence>
<dbReference type="Pfam" id="PF02780">
    <property type="entry name" value="Transketolase_C"/>
    <property type="match status" value="1"/>
</dbReference>
<dbReference type="InterPro" id="IPR033248">
    <property type="entry name" value="Transketolase_C"/>
</dbReference>
<feature type="region of interest" description="Disordered" evidence="5">
    <location>
        <begin position="61"/>
        <end position="92"/>
    </location>
</feature>
<dbReference type="GO" id="GO:0003863">
    <property type="term" value="F:branched-chain 2-oxo acid dehydrogenase activity"/>
    <property type="evidence" value="ECO:0007669"/>
    <property type="project" value="UniProtKB-EC"/>
</dbReference>
<dbReference type="OrthoDB" id="878at2759"/>